<name>A0A7W7LTM6_9ACTN</name>
<organism evidence="2 3">
    <name type="scientific">Streptomyces griseomycini</name>
    <dbReference type="NCBI Taxonomy" id="66895"/>
    <lineage>
        <taxon>Bacteria</taxon>
        <taxon>Bacillati</taxon>
        <taxon>Actinomycetota</taxon>
        <taxon>Actinomycetes</taxon>
        <taxon>Kitasatosporales</taxon>
        <taxon>Streptomycetaceae</taxon>
        <taxon>Streptomyces</taxon>
    </lineage>
</organism>
<dbReference type="GO" id="GO:0005576">
    <property type="term" value="C:extracellular region"/>
    <property type="evidence" value="ECO:0007669"/>
    <property type="project" value="InterPro"/>
</dbReference>
<feature type="region of interest" description="Disordered" evidence="1">
    <location>
        <begin position="1"/>
        <end position="37"/>
    </location>
</feature>
<dbReference type="Proteomes" id="UP000579523">
    <property type="component" value="Unassembled WGS sequence"/>
</dbReference>
<sequence>MVLHGPGTGPEGFHGLRERAMRKARRPARGGSQEAYPDAFLDVRRAAMLARRPDGDTSRVDTAQRRFLRAGNLKLETPLVREMYGETFRVP</sequence>
<feature type="compositionally biased region" description="Gly residues" evidence="1">
    <location>
        <begin position="1"/>
        <end position="12"/>
    </location>
</feature>
<dbReference type="Pfam" id="PF01374">
    <property type="entry name" value="Glyco_hydro_46"/>
    <property type="match status" value="1"/>
</dbReference>
<keyword evidence="3" id="KW-1185">Reference proteome</keyword>
<proteinExistence type="predicted"/>
<dbReference type="GO" id="GO:0005975">
    <property type="term" value="P:carbohydrate metabolic process"/>
    <property type="evidence" value="ECO:0007669"/>
    <property type="project" value="InterPro"/>
</dbReference>
<accession>A0A7W7LTM6</accession>
<comment type="caution">
    <text evidence="2">The sequence shown here is derived from an EMBL/GenBank/DDBJ whole genome shotgun (WGS) entry which is preliminary data.</text>
</comment>
<dbReference type="InterPro" id="IPR000400">
    <property type="entry name" value="Glyco_hydro_46"/>
</dbReference>
<reference evidence="2 3" key="1">
    <citation type="submission" date="2020-08" db="EMBL/GenBank/DDBJ databases">
        <title>Genomic Encyclopedia of Type Strains, Phase III (KMG-III): the genomes of soil and plant-associated and newly described type strains.</title>
        <authorList>
            <person name="Whitman W."/>
        </authorList>
    </citation>
    <scope>NUCLEOTIDE SEQUENCE [LARGE SCALE GENOMIC DNA]</scope>
    <source>
        <strain evidence="2 3">CECT 3273</strain>
    </source>
</reference>
<evidence type="ECO:0000256" key="1">
    <source>
        <dbReference type="SAM" id="MobiDB-lite"/>
    </source>
</evidence>
<dbReference type="SUPFAM" id="SSF53955">
    <property type="entry name" value="Lysozyme-like"/>
    <property type="match status" value="1"/>
</dbReference>
<dbReference type="GO" id="GO:0016977">
    <property type="term" value="F:chitosanase activity"/>
    <property type="evidence" value="ECO:0007669"/>
    <property type="project" value="InterPro"/>
</dbReference>
<evidence type="ECO:0000313" key="2">
    <source>
        <dbReference type="EMBL" id="MBB4896244.1"/>
    </source>
</evidence>
<dbReference type="AlphaFoldDB" id="A0A7W7LTM6"/>
<gene>
    <name evidence="2" type="ORF">FHS37_000260</name>
</gene>
<dbReference type="InterPro" id="IPR023346">
    <property type="entry name" value="Lysozyme-like_dom_sf"/>
</dbReference>
<dbReference type="EMBL" id="JACHJI010000001">
    <property type="protein sequence ID" value="MBB4896244.1"/>
    <property type="molecule type" value="Genomic_DNA"/>
</dbReference>
<protein>
    <submittedName>
        <fullName evidence="2">Uncharacterized protein</fullName>
    </submittedName>
</protein>
<evidence type="ECO:0000313" key="3">
    <source>
        <dbReference type="Proteomes" id="UP000579523"/>
    </source>
</evidence>
<dbReference type="Gene3D" id="1.20.141.10">
    <property type="entry name" value="Chitosanase, subunit A, domain 1"/>
    <property type="match status" value="1"/>
</dbReference>